<gene>
    <name evidence="2" type="ORF">GUJ93_ZPchr0006g45329</name>
</gene>
<feature type="compositionally biased region" description="Low complexity" evidence="1">
    <location>
        <begin position="21"/>
        <end position="41"/>
    </location>
</feature>
<protein>
    <submittedName>
        <fullName evidence="2">Uncharacterized protein</fullName>
    </submittedName>
</protein>
<reference evidence="2" key="1">
    <citation type="journal article" date="2021" name="bioRxiv">
        <title>Whole Genome Assembly and Annotation of Northern Wild Rice, Zizania palustris L., Supports a Whole Genome Duplication in the Zizania Genus.</title>
        <authorList>
            <person name="Haas M."/>
            <person name="Kono T."/>
            <person name="Macchietto M."/>
            <person name="Millas R."/>
            <person name="McGilp L."/>
            <person name="Shao M."/>
            <person name="Duquette J."/>
            <person name="Hirsch C.N."/>
            <person name="Kimball J."/>
        </authorList>
    </citation>
    <scope>NUCLEOTIDE SEQUENCE</scope>
    <source>
        <tissue evidence="2">Fresh leaf tissue</tissue>
    </source>
</reference>
<dbReference type="Proteomes" id="UP000729402">
    <property type="component" value="Unassembled WGS sequence"/>
</dbReference>
<keyword evidence="3" id="KW-1185">Reference proteome</keyword>
<evidence type="ECO:0000256" key="1">
    <source>
        <dbReference type="SAM" id="MobiDB-lite"/>
    </source>
</evidence>
<organism evidence="2 3">
    <name type="scientific">Zizania palustris</name>
    <name type="common">Northern wild rice</name>
    <dbReference type="NCBI Taxonomy" id="103762"/>
    <lineage>
        <taxon>Eukaryota</taxon>
        <taxon>Viridiplantae</taxon>
        <taxon>Streptophyta</taxon>
        <taxon>Embryophyta</taxon>
        <taxon>Tracheophyta</taxon>
        <taxon>Spermatophyta</taxon>
        <taxon>Magnoliopsida</taxon>
        <taxon>Liliopsida</taxon>
        <taxon>Poales</taxon>
        <taxon>Poaceae</taxon>
        <taxon>BOP clade</taxon>
        <taxon>Oryzoideae</taxon>
        <taxon>Oryzeae</taxon>
        <taxon>Zizaniinae</taxon>
        <taxon>Zizania</taxon>
    </lineage>
</organism>
<evidence type="ECO:0000313" key="2">
    <source>
        <dbReference type="EMBL" id="KAG8069686.1"/>
    </source>
</evidence>
<dbReference type="AlphaFoldDB" id="A0A8J5S678"/>
<proteinExistence type="predicted"/>
<feature type="region of interest" description="Disordered" evidence="1">
    <location>
        <begin position="20"/>
        <end position="41"/>
    </location>
</feature>
<dbReference type="EMBL" id="JAAALK010000283">
    <property type="protein sequence ID" value="KAG8069686.1"/>
    <property type="molecule type" value="Genomic_DNA"/>
</dbReference>
<comment type="caution">
    <text evidence="2">The sequence shown here is derived from an EMBL/GenBank/DDBJ whole genome shotgun (WGS) entry which is preliminary data.</text>
</comment>
<name>A0A8J5S678_ZIZPA</name>
<accession>A0A8J5S678</accession>
<sequence>MAGGVVVDGVCRWFCRRSVTASAGSDPARSSSAAAAPPSLTRASAEGLEGFAAIRVPARNAQPPLGVPTQEGVKMTVALPPSSKAF</sequence>
<reference evidence="2" key="2">
    <citation type="submission" date="2021-02" db="EMBL/GenBank/DDBJ databases">
        <authorList>
            <person name="Kimball J.A."/>
            <person name="Haas M.W."/>
            <person name="Macchietto M."/>
            <person name="Kono T."/>
            <person name="Duquette J."/>
            <person name="Shao M."/>
        </authorList>
    </citation>
    <scope>NUCLEOTIDE SEQUENCE</scope>
    <source>
        <tissue evidence="2">Fresh leaf tissue</tissue>
    </source>
</reference>
<evidence type="ECO:0000313" key="3">
    <source>
        <dbReference type="Proteomes" id="UP000729402"/>
    </source>
</evidence>